<feature type="region of interest" description="Disordered" evidence="1">
    <location>
        <begin position="100"/>
        <end position="119"/>
    </location>
</feature>
<dbReference type="Pfam" id="PF08683">
    <property type="entry name" value="CAMSAP_CKK"/>
    <property type="match status" value="1"/>
</dbReference>
<evidence type="ECO:0000256" key="1">
    <source>
        <dbReference type="SAM" id="MobiDB-lite"/>
    </source>
</evidence>
<dbReference type="AlphaFoldDB" id="A0A7J6LJB1"/>
<dbReference type="PROSITE" id="PS51508">
    <property type="entry name" value="CKK"/>
    <property type="match status" value="1"/>
</dbReference>
<feature type="compositionally biased region" description="Basic and acidic residues" evidence="1">
    <location>
        <begin position="497"/>
        <end position="512"/>
    </location>
</feature>
<organism evidence="3 4">
    <name type="scientific">Perkinsus chesapeaki</name>
    <name type="common">Clam parasite</name>
    <name type="synonym">Perkinsus andrewsi</name>
    <dbReference type="NCBI Taxonomy" id="330153"/>
    <lineage>
        <taxon>Eukaryota</taxon>
        <taxon>Sar</taxon>
        <taxon>Alveolata</taxon>
        <taxon>Perkinsozoa</taxon>
        <taxon>Perkinsea</taxon>
        <taxon>Perkinsida</taxon>
        <taxon>Perkinsidae</taxon>
        <taxon>Perkinsus</taxon>
    </lineage>
</organism>
<keyword evidence="4" id="KW-1185">Reference proteome</keyword>
<sequence>EEEEGYGEGSRGYREEEGYGEGSRGYREEEEGYGEGSRGYREEEGYGEGSRGYREEEEGYGEGSRGYREEGRNSYSREESWVEAQGSIYYDDDRSRAIEGFKSRQKSNERSSSVEYSGQEYYSCIDGAGEYNTEAENYVDSGGGGLHNDEDKSRYDDTRGTSTYHGGSYEIEGRRSSSHTEDEYVEPGGREGHRELVAHHHHLRYSSFERAAPYEYDRDERKWSQSHEEGGGLRRSFDSGSRHTFVEERGQRRGPNAEPLASTVNRWASSKSEEYFEEFGDAADVSARETPYHYGDTGSFNVPRQSIPVKDDNADEVDGEFGGAIVNQSITGWHLRDSFDPRSQSPALREATELPEIKRQASPRADFNSSSSYEICNEVILTRREQSDIREFIAKEMSREETDAKLRLAESRRLRGLVLEALGASANSTAEGQETAAGVDARPSTSPPEARFTAEEGGPEMVGGDAEDNVGRRTKGGVLVELDADIVGFGTPKANKGIREDRQDQRAIDGPRRIRPNSAATVSSPLRMSPPRHPGTPKQVEHKDSWLLPRGLGRRPSSASSGSRTPLSRDASLTLRTTNLGNNRKLVSNAVSWTLLGGEVNKKTRELALKAATSSFKKLIVLFKDGVTGRQDYRALYGFDVEEQAFKRLHAVSNSPSILKEEYVSKAFR</sequence>
<dbReference type="InterPro" id="IPR011033">
    <property type="entry name" value="PRC_barrel-like_sf"/>
</dbReference>
<feature type="region of interest" description="Disordered" evidence="1">
    <location>
        <begin position="426"/>
        <end position="471"/>
    </location>
</feature>
<dbReference type="Gene3D" id="3.10.20.360">
    <property type="entry name" value="CKK domain"/>
    <property type="match status" value="1"/>
</dbReference>
<dbReference type="EMBL" id="JAAPAO010000454">
    <property type="protein sequence ID" value="KAF4659379.1"/>
    <property type="molecule type" value="Genomic_DNA"/>
</dbReference>
<comment type="caution">
    <text evidence="3">The sequence shown here is derived from an EMBL/GenBank/DDBJ whole genome shotgun (WGS) entry which is preliminary data.</text>
</comment>
<feature type="compositionally biased region" description="Basic and acidic residues" evidence="1">
    <location>
        <begin position="100"/>
        <end position="109"/>
    </location>
</feature>
<feature type="region of interest" description="Disordered" evidence="1">
    <location>
        <begin position="135"/>
        <end position="260"/>
    </location>
</feature>
<feature type="compositionally biased region" description="Basic and acidic residues" evidence="1">
    <location>
        <begin position="350"/>
        <end position="359"/>
    </location>
</feature>
<feature type="compositionally biased region" description="Low complexity" evidence="1">
    <location>
        <begin position="549"/>
        <end position="569"/>
    </location>
</feature>
<dbReference type="InterPro" id="IPR014797">
    <property type="entry name" value="CKK_CAMSAP"/>
</dbReference>
<dbReference type="OrthoDB" id="10681198at2759"/>
<feature type="compositionally biased region" description="Basic and acidic residues" evidence="1">
    <location>
        <begin position="147"/>
        <end position="159"/>
    </location>
</feature>
<accession>A0A7J6LJB1</accession>
<feature type="region of interest" description="Disordered" evidence="1">
    <location>
        <begin position="336"/>
        <end position="369"/>
    </location>
</feature>
<feature type="non-terminal residue" evidence="3">
    <location>
        <position position="1"/>
    </location>
</feature>
<feature type="compositionally biased region" description="Basic and acidic residues" evidence="1">
    <location>
        <begin position="171"/>
        <end position="198"/>
    </location>
</feature>
<feature type="compositionally biased region" description="Basic and acidic residues" evidence="1">
    <location>
        <begin position="65"/>
        <end position="80"/>
    </location>
</feature>
<dbReference type="Proteomes" id="UP000591131">
    <property type="component" value="Unassembled WGS sequence"/>
</dbReference>
<feature type="compositionally biased region" description="Basic and acidic residues" evidence="1">
    <location>
        <begin position="215"/>
        <end position="251"/>
    </location>
</feature>
<evidence type="ECO:0000313" key="4">
    <source>
        <dbReference type="Proteomes" id="UP000591131"/>
    </source>
</evidence>
<reference evidence="3 4" key="1">
    <citation type="submission" date="2020-04" db="EMBL/GenBank/DDBJ databases">
        <title>Perkinsus chesapeaki whole genome sequence.</title>
        <authorList>
            <person name="Bogema D.R."/>
        </authorList>
    </citation>
    <scope>NUCLEOTIDE SEQUENCE [LARGE SCALE GENOMIC DNA]</scope>
    <source>
        <strain evidence="3">ATCC PRA-425</strain>
    </source>
</reference>
<name>A0A7J6LJB1_PERCH</name>
<feature type="region of interest" description="Disordered" evidence="1">
    <location>
        <begin position="290"/>
        <end position="316"/>
    </location>
</feature>
<dbReference type="GO" id="GO:0008017">
    <property type="term" value="F:microtubule binding"/>
    <property type="evidence" value="ECO:0007669"/>
    <property type="project" value="InterPro"/>
</dbReference>
<evidence type="ECO:0000313" key="3">
    <source>
        <dbReference type="EMBL" id="KAF4659379.1"/>
    </source>
</evidence>
<dbReference type="InterPro" id="IPR038209">
    <property type="entry name" value="CKK_dom_sf"/>
</dbReference>
<proteinExistence type="predicted"/>
<feature type="domain" description="CKK" evidence="2">
    <location>
        <begin position="571"/>
        <end position="669"/>
    </location>
</feature>
<dbReference type="SUPFAM" id="SSF50346">
    <property type="entry name" value="PRC-barrel domain"/>
    <property type="match status" value="1"/>
</dbReference>
<gene>
    <name evidence="3" type="ORF">FOL47_007595</name>
</gene>
<protein>
    <recommendedName>
        <fullName evidence="2">CKK domain-containing protein</fullName>
    </recommendedName>
</protein>
<evidence type="ECO:0000259" key="2">
    <source>
        <dbReference type="PROSITE" id="PS51508"/>
    </source>
</evidence>
<feature type="region of interest" description="Disordered" evidence="1">
    <location>
        <begin position="1"/>
        <end position="95"/>
    </location>
</feature>
<feature type="region of interest" description="Disordered" evidence="1">
    <location>
        <begin position="489"/>
        <end position="571"/>
    </location>
</feature>